<protein>
    <submittedName>
        <fullName evidence="2">Uncharacterized protein</fullName>
    </submittedName>
</protein>
<gene>
    <name evidence="2" type="ORF">AXF42_Ash009938</name>
</gene>
<evidence type="ECO:0000313" key="3">
    <source>
        <dbReference type="Proteomes" id="UP000236161"/>
    </source>
</evidence>
<feature type="compositionally biased region" description="Basic and acidic residues" evidence="1">
    <location>
        <begin position="9"/>
        <end position="19"/>
    </location>
</feature>
<dbReference type="AlphaFoldDB" id="A0A2I0ACC8"/>
<sequence>MGAEEEETKMEVEASKPEMPEATPPPPVVEAIGKKQMTELLASSQSMLIKKYTSIICFLKSQLDKIPLLKQGAKEEIFYCYMGKLDDSLRGSRDKKDGVSSIDIS</sequence>
<name>A0A2I0ACC8_9ASPA</name>
<keyword evidence="3" id="KW-1185">Reference proteome</keyword>
<organism evidence="2 3">
    <name type="scientific">Apostasia shenzhenica</name>
    <dbReference type="NCBI Taxonomy" id="1088818"/>
    <lineage>
        <taxon>Eukaryota</taxon>
        <taxon>Viridiplantae</taxon>
        <taxon>Streptophyta</taxon>
        <taxon>Embryophyta</taxon>
        <taxon>Tracheophyta</taxon>
        <taxon>Spermatophyta</taxon>
        <taxon>Magnoliopsida</taxon>
        <taxon>Liliopsida</taxon>
        <taxon>Asparagales</taxon>
        <taxon>Orchidaceae</taxon>
        <taxon>Apostasioideae</taxon>
        <taxon>Apostasia</taxon>
    </lineage>
</organism>
<dbReference type="EMBL" id="KZ451999">
    <property type="protein sequence ID" value="PKA53208.1"/>
    <property type="molecule type" value="Genomic_DNA"/>
</dbReference>
<reference evidence="2 3" key="1">
    <citation type="journal article" date="2017" name="Nature">
        <title>The Apostasia genome and the evolution of orchids.</title>
        <authorList>
            <person name="Zhang G.Q."/>
            <person name="Liu K.W."/>
            <person name="Li Z."/>
            <person name="Lohaus R."/>
            <person name="Hsiao Y.Y."/>
            <person name="Niu S.C."/>
            <person name="Wang J.Y."/>
            <person name="Lin Y.C."/>
            <person name="Xu Q."/>
            <person name="Chen L.J."/>
            <person name="Yoshida K."/>
            <person name="Fujiwara S."/>
            <person name="Wang Z.W."/>
            <person name="Zhang Y.Q."/>
            <person name="Mitsuda N."/>
            <person name="Wang M."/>
            <person name="Liu G.H."/>
            <person name="Pecoraro L."/>
            <person name="Huang H.X."/>
            <person name="Xiao X.J."/>
            <person name="Lin M."/>
            <person name="Wu X.Y."/>
            <person name="Wu W.L."/>
            <person name="Chen Y.Y."/>
            <person name="Chang S.B."/>
            <person name="Sakamoto S."/>
            <person name="Ohme-Takagi M."/>
            <person name="Yagi M."/>
            <person name="Zeng S.J."/>
            <person name="Shen C.Y."/>
            <person name="Yeh C.M."/>
            <person name="Luo Y.B."/>
            <person name="Tsai W.C."/>
            <person name="Van de Peer Y."/>
            <person name="Liu Z.J."/>
        </authorList>
    </citation>
    <scope>NUCLEOTIDE SEQUENCE [LARGE SCALE GENOMIC DNA]</scope>
    <source>
        <strain evidence="3">cv. Shenzhen</strain>
        <tissue evidence="2">Stem</tissue>
    </source>
</reference>
<dbReference type="Proteomes" id="UP000236161">
    <property type="component" value="Unassembled WGS sequence"/>
</dbReference>
<feature type="region of interest" description="Disordered" evidence="1">
    <location>
        <begin position="1"/>
        <end position="27"/>
    </location>
</feature>
<evidence type="ECO:0000256" key="1">
    <source>
        <dbReference type="SAM" id="MobiDB-lite"/>
    </source>
</evidence>
<evidence type="ECO:0000313" key="2">
    <source>
        <dbReference type="EMBL" id="PKA53208.1"/>
    </source>
</evidence>
<accession>A0A2I0ACC8</accession>
<proteinExistence type="predicted"/>